<dbReference type="SUPFAM" id="SSF50978">
    <property type="entry name" value="WD40 repeat-like"/>
    <property type="match status" value="1"/>
</dbReference>
<dbReference type="InterPro" id="IPR015943">
    <property type="entry name" value="WD40/YVTN_repeat-like_dom_sf"/>
</dbReference>
<dbReference type="FunFam" id="2.130.10.10:FF:000190">
    <property type="entry name" value="Nuclear pore complex subunit"/>
    <property type="match status" value="1"/>
</dbReference>
<keyword evidence="2 4" id="KW-0853">WD repeat</keyword>
<organism evidence="6">
    <name type="scientific">Blastobotrys adeninivorans</name>
    <name type="common">Yeast</name>
    <name type="synonym">Arxula adeninivorans</name>
    <dbReference type="NCBI Taxonomy" id="409370"/>
    <lineage>
        <taxon>Eukaryota</taxon>
        <taxon>Fungi</taxon>
        <taxon>Dikarya</taxon>
        <taxon>Ascomycota</taxon>
        <taxon>Saccharomycotina</taxon>
        <taxon>Dipodascomycetes</taxon>
        <taxon>Dipodascales</taxon>
        <taxon>Trichomonascaceae</taxon>
        <taxon>Blastobotrys</taxon>
    </lineage>
</organism>
<accession>A0A060TA91</accession>
<evidence type="ECO:0000256" key="2">
    <source>
        <dbReference type="ARBA" id="ARBA00022574"/>
    </source>
</evidence>
<reference evidence="6" key="1">
    <citation type="submission" date="2014-02" db="EMBL/GenBank/DDBJ databases">
        <authorList>
            <person name="Genoscope - CEA"/>
        </authorList>
    </citation>
    <scope>NUCLEOTIDE SEQUENCE</scope>
    <source>
        <strain evidence="6">LS3</strain>
    </source>
</reference>
<dbReference type="EMBL" id="HG937692">
    <property type="protein sequence ID" value="CDP36111.1"/>
    <property type="molecule type" value="Genomic_DNA"/>
</dbReference>
<feature type="repeat" description="WD" evidence="4">
    <location>
        <begin position="106"/>
        <end position="151"/>
    </location>
</feature>
<evidence type="ECO:0000256" key="3">
    <source>
        <dbReference type="ARBA" id="ARBA00022737"/>
    </source>
</evidence>
<dbReference type="InterPro" id="IPR001680">
    <property type="entry name" value="WD40_rpt"/>
</dbReference>
<protein>
    <submittedName>
        <fullName evidence="6">ARAD1B05544p</fullName>
    </submittedName>
</protein>
<evidence type="ECO:0000313" key="6">
    <source>
        <dbReference type="EMBL" id="CDP36111.1"/>
    </source>
</evidence>
<dbReference type="AlphaFoldDB" id="A0A060TA91"/>
<keyword evidence="3" id="KW-0677">Repeat</keyword>
<gene>
    <name evidence="6" type="ORF">GNLVRS02_ARAD1B05544g</name>
</gene>
<evidence type="ECO:0000256" key="1">
    <source>
        <dbReference type="ARBA" id="ARBA00007830"/>
    </source>
</evidence>
<proteinExistence type="inferred from homology"/>
<dbReference type="PROSITE" id="PS50294">
    <property type="entry name" value="WD_REPEATS_REGION"/>
    <property type="match status" value="1"/>
</dbReference>
<evidence type="ECO:0000256" key="5">
    <source>
        <dbReference type="SAM" id="MobiDB-lite"/>
    </source>
</evidence>
<dbReference type="Pfam" id="PF00400">
    <property type="entry name" value="WD40"/>
    <property type="match status" value="3"/>
</dbReference>
<dbReference type="PANTHER" id="PTHR10971">
    <property type="entry name" value="MRNA EXPORT FACTOR AND BUB3"/>
    <property type="match status" value="1"/>
</dbReference>
<dbReference type="Gene3D" id="2.130.10.10">
    <property type="entry name" value="YVTN repeat-like/Quinoprotein amine dehydrogenase"/>
    <property type="match status" value="1"/>
</dbReference>
<name>A0A060TA91_BLAAD</name>
<dbReference type="PhylomeDB" id="A0A060TA91"/>
<feature type="region of interest" description="Disordered" evidence="5">
    <location>
        <begin position="1"/>
        <end position="29"/>
    </location>
</feature>
<feature type="repeat" description="WD" evidence="4">
    <location>
        <begin position="65"/>
        <end position="106"/>
    </location>
</feature>
<comment type="similarity">
    <text evidence="1">Belongs to the WD repeat rae1 family.</text>
</comment>
<reference evidence="6" key="2">
    <citation type="submission" date="2014-06" db="EMBL/GenBank/DDBJ databases">
        <title>The complete genome of Blastobotrys (Arxula) adeninivorans LS3 - a yeast of biotechnological interest.</title>
        <authorList>
            <person name="Kunze G."/>
            <person name="Gaillardin C."/>
            <person name="Czernicka M."/>
            <person name="Durrens P."/>
            <person name="Martin T."/>
            <person name="Boer E."/>
            <person name="Gabaldon T."/>
            <person name="Cruz J."/>
            <person name="Talla E."/>
            <person name="Marck C."/>
            <person name="Goffeau A."/>
            <person name="Barbe V."/>
            <person name="Baret P."/>
            <person name="Baronian K."/>
            <person name="Beier S."/>
            <person name="Bleykasten C."/>
            <person name="Bode R."/>
            <person name="Casaregola S."/>
            <person name="Despons L."/>
            <person name="Fairhead C."/>
            <person name="Giersberg M."/>
            <person name="Gierski P."/>
            <person name="Hahnel U."/>
            <person name="Hartmann A."/>
            <person name="Jankowska D."/>
            <person name="Jubin C."/>
            <person name="Jung P."/>
            <person name="Lafontaine I."/>
            <person name="Leh-Louis V."/>
            <person name="Lemaire M."/>
            <person name="Marcet-Houben M."/>
            <person name="Mascher M."/>
            <person name="Morel G."/>
            <person name="Richard G.-F."/>
            <person name="Riechen J."/>
            <person name="Sacerdot C."/>
            <person name="Sarkar A."/>
            <person name="Savel G."/>
            <person name="Schacherer J."/>
            <person name="Sherman D."/>
            <person name="Straub M.-L."/>
            <person name="Stein N."/>
            <person name="Thierry A."/>
            <person name="Trautwein-Schult A."/>
            <person name="Westhof E."/>
            <person name="Worch S."/>
            <person name="Dujon B."/>
            <person name="Souciet J.-L."/>
            <person name="Wincker P."/>
            <person name="Scholz U."/>
            <person name="Neuveglise N."/>
        </authorList>
    </citation>
    <scope>NUCLEOTIDE SEQUENCE</scope>
    <source>
        <strain evidence="6">LS3</strain>
    </source>
</reference>
<dbReference type="SMART" id="SM00320">
    <property type="entry name" value="WD40"/>
    <property type="match status" value="4"/>
</dbReference>
<dbReference type="PROSITE" id="PS50082">
    <property type="entry name" value="WD_REPEATS_2"/>
    <property type="match status" value="2"/>
</dbReference>
<sequence length="353" mass="38906">MAFFGSSSPTEINTANDKDVTSPPEDSISDLAFSPQAELLTISSWDKKVRIYEVNPQGDTQGRALYEHQAPVLSTRFFPDGTKVVSGGCDNAVRAYDIQSGQTVQIGQHDAPVSSVRVAEVGGAAGPIVASCSWDKTLRYWDTRQPTPVSTIQLPDRAYAMDTQKQLLVVGTADRQMCQINLANPATIFQTVSSPLKWQTRVITCYPDGTGYAVGSIEGRCAIQYVDPERQKKDSFAFKCHREQKNPPAVSKPTSVIYALNAISFHPVFGTFSTAGSDGFFHNWDKDSRYRLRGSQNVGGTIPCTAFNRNGTIFAYAVSYDWSKGHQFNTQNYPNTVKLHAVAEEEVKPRQKK</sequence>
<feature type="compositionally biased region" description="Polar residues" evidence="5">
    <location>
        <begin position="1"/>
        <end position="15"/>
    </location>
</feature>
<evidence type="ECO:0000256" key="4">
    <source>
        <dbReference type="PROSITE-ProRule" id="PRU00221"/>
    </source>
</evidence>
<dbReference type="InterPro" id="IPR036322">
    <property type="entry name" value="WD40_repeat_dom_sf"/>
</dbReference>